<gene>
    <name evidence="4" type="ORF">FYJ59_08505</name>
</gene>
<dbReference type="RefSeq" id="WP_154496468.1">
    <property type="nucleotide sequence ID" value="NZ_VUMU01000009.1"/>
</dbReference>
<dbReference type="SUPFAM" id="SSF51445">
    <property type="entry name" value="(Trans)glycosidases"/>
    <property type="match status" value="1"/>
</dbReference>
<feature type="domain" description="Glycosyl hydrolases family 2 sugar binding" evidence="3">
    <location>
        <begin position="109"/>
        <end position="200"/>
    </location>
</feature>
<sequence length="662" mass="75460">MNLKDAAANLNQAHPEDTLHPLYTPWGELLMRSGSYDDILSEYPRPQMRRTDYHMLNGLWEYAFVPADGSSSSEDPAHFTAQGIIRVPFSPEALLSGVRRRLEPTEYLWYHRKLSFSTEELSQKEENMHCILHFDAVDQEATVFLGTKQLGIHSGGYLPFSLDITEYVNEDPVSLYVKVRDLTDTGYATRGKQTLNRGGMFYTAQSGIWQSVWYEWVPENYVINYKITPEYNKASVTFVLCSPKPFNHLEFRVSTPSCDGTLAQENTGSLTRMRVRKISEQQDSFGLTHTTVVLSFPASVTYSAADPADAPEPVNFKPWSPEHPWLYPFTLTADGDTVEGYFAMRCYSVERDSKGIPRFCLNHKPYFLHGILDQGYWSDGLMTAPCDEAFVYDINLAKGLGFNMLRKHIKIESLRWYYHCDRLGMIVWQDMVSGGSTYHMPWVCYMPTLFPHMSAHTKDNHYELFSRSSEEGRKSWEQECLDTIDHLYNVPSIAVWVPFNEGWGQFDAARIAKMVAKKDPTRPVDHASGWFDQKGGDFRSIHNYFRPLQVRLDGKRAFVISEYGGYACHIAGHSSVNRVYGYQKYDTPEEMAAALKQLFSRQLFPLISKGLSGAVYTQLSDVEEEVNGLVTYDRRVVKLPVGHPFAAPSSFAAPYSHGNKPE</sequence>
<dbReference type="PANTHER" id="PTHR42732">
    <property type="entry name" value="BETA-GALACTOSIDASE"/>
    <property type="match status" value="1"/>
</dbReference>
<accession>A0A6L5YJ32</accession>
<dbReference type="AlphaFoldDB" id="A0A6L5YJ32"/>
<evidence type="ECO:0000256" key="1">
    <source>
        <dbReference type="ARBA" id="ARBA00007401"/>
    </source>
</evidence>
<dbReference type="Gene3D" id="2.60.120.260">
    <property type="entry name" value="Galactose-binding domain-like"/>
    <property type="match status" value="1"/>
</dbReference>
<dbReference type="SUPFAM" id="SSF49785">
    <property type="entry name" value="Galactose-binding domain-like"/>
    <property type="match status" value="1"/>
</dbReference>
<dbReference type="InterPro" id="IPR017853">
    <property type="entry name" value="GH"/>
</dbReference>
<keyword evidence="4" id="KW-0378">Hydrolase</keyword>
<dbReference type="GO" id="GO:0004553">
    <property type="term" value="F:hydrolase activity, hydrolyzing O-glycosyl compounds"/>
    <property type="evidence" value="ECO:0007669"/>
    <property type="project" value="InterPro"/>
</dbReference>
<comment type="caution">
    <text evidence="4">The sequence shown here is derived from an EMBL/GenBank/DDBJ whole genome shotgun (WGS) entry which is preliminary data.</text>
</comment>
<dbReference type="Proteomes" id="UP000476055">
    <property type="component" value="Unassembled WGS sequence"/>
</dbReference>
<evidence type="ECO:0000313" key="5">
    <source>
        <dbReference type="Proteomes" id="UP000476055"/>
    </source>
</evidence>
<organism evidence="4 5">
    <name type="scientific">Waltera intestinalis</name>
    <dbReference type="NCBI Taxonomy" id="2606635"/>
    <lineage>
        <taxon>Bacteria</taxon>
        <taxon>Bacillati</taxon>
        <taxon>Bacillota</taxon>
        <taxon>Clostridia</taxon>
        <taxon>Lachnospirales</taxon>
        <taxon>Lachnospiraceae</taxon>
        <taxon>Waltera</taxon>
    </lineage>
</organism>
<evidence type="ECO:0000259" key="2">
    <source>
        <dbReference type="Pfam" id="PF02836"/>
    </source>
</evidence>
<dbReference type="Pfam" id="PF02836">
    <property type="entry name" value="Glyco_hydro_2_C"/>
    <property type="match status" value="1"/>
</dbReference>
<reference evidence="4 5" key="1">
    <citation type="submission" date="2019-08" db="EMBL/GenBank/DDBJ databases">
        <title>In-depth cultivation of the pig gut microbiome towards novel bacterial diversity and tailored functional studies.</title>
        <authorList>
            <person name="Wylensek D."/>
            <person name="Hitch T.C.A."/>
            <person name="Clavel T."/>
        </authorList>
    </citation>
    <scope>NUCLEOTIDE SEQUENCE [LARGE SCALE GENOMIC DNA]</scope>
    <source>
        <strain evidence="4 5">WCA3-601-WT-6H</strain>
    </source>
</reference>
<dbReference type="Gene3D" id="3.20.20.80">
    <property type="entry name" value="Glycosidases"/>
    <property type="match status" value="1"/>
</dbReference>
<dbReference type="EMBL" id="VUMU01000009">
    <property type="protein sequence ID" value="MST58275.1"/>
    <property type="molecule type" value="Genomic_DNA"/>
</dbReference>
<dbReference type="Pfam" id="PF02837">
    <property type="entry name" value="Glyco_hydro_2_N"/>
    <property type="match status" value="1"/>
</dbReference>
<keyword evidence="5" id="KW-1185">Reference proteome</keyword>
<dbReference type="InterPro" id="IPR006103">
    <property type="entry name" value="Glyco_hydro_2_cat"/>
</dbReference>
<dbReference type="PANTHER" id="PTHR42732:SF2">
    <property type="entry name" value="BETA-MANNOSIDASE"/>
    <property type="match status" value="1"/>
</dbReference>
<comment type="similarity">
    <text evidence="1">Belongs to the glycosyl hydrolase 2 family.</text>
</comment>
<dbReference type="InterPro" id="IPR051913">
    <property type="entry name" value="GH2_Domain-Containing"/>
</dbReference>
<protein>
    <submittedName>
        <fullName evidence="4">Glycoside hydrolase family 2</fullName>
    </submittedName>
</protein>
<dbReference type="InterPro" id="IPR036156">
    <property type="entry name" value="Beta-gal/glucu_dom_sf"/>
</dbReference>
<dbReference type="InterPro" id="IPR006104">
    <property type="entry name" value="Glyco_hydro_2_N"/>
</dbReference>
<evidence type="ECO:0000259" key="3">
    <source>
        <dbReference type="Pfam" id="PF02837"/>
    </source>
</evidence>
<dbReference type="InterPro" id="IPR008979">
    <property type="entry name" value="Galactose-bd-like_sf"/>
</dbReference>
<feature type="domain" description="Glycoside hydrolase family 2 catalytic" evidence="2">
    <location>
        <begin position="359"/>
        <end position="529"/>
    </location>
</feature>
<proteinExistence type="inferred from homology"/>
<evidence type="ECO:0000313" key="4">
    <source>
        <dbReference type="EMBL" id="MST58275.1"/>
    </source>
</evidence>
<dbReference type="GO" id="GO:0005975">
    <property type="term" value="P:carbohydrate metabolic process"/>
    <property type="evidence" value="ECO:0007669"/>
    <property type="project" value="InterPro"/>
</dbReference>
<dbReference type="SUPFAM" id="SSF49303">
    <property type="entry name" value="beta-Galactosidase/glucuronidase domain"/>
    <property type="match status" value="1"/>
</dbReference>
<name>A0A6L5YJ32_9FIRM</name>